<dbReference type="WBParaSite" id="MBELARI_LOCUS1135">
    <property type="protein sequence ID" value="MBELARI_LOCUS1135"/>
    <property type="gene ID" value="MBELARI_LOCUS1135"/>
</dbReference>
<evidence type="ECO:0000313" key="2">
    <source>
        <dbReference type="WBParaSite" id="MBELARI_LOCUS1135"/>
    </source>
</evidence>
<name>A0AAF3EBN1_9BILA</name>
<accession>A0AAF3EBN1</accession>
<keyword evidence="1" id="KW-1185">Reference proteome</keyword>
<reference evidence="2" key="1">
    <citation type="submission" date="2024-02" db="UniProtKB">
        <authorList>
            <consortium name="WormBaseParasite"/>
        </authorList>
    </citation>
    <scope>IDENTIFICATION</scope>
</reference>
<proteinExistence type="predicted"/>
<dbReference type="AlphaFoldDB" id="A0AAF3EBN1"/>
<protein>
    <submittedName>
        <fullName evidence="2">Uncharacterized protein</fullName>
    </submittedName>
</protein>
<dbReference type="InterPro" id="IPR016024">
    <property type="entry name" value="ARM-type_fold"/>
</dbReference>
<dbReference type="Proteomes" id="UP000887575">
    <property type="component" value="Unassembled WGS sequence"/>
</dbReference>
<evidence type="ECO:0000313" key="1">
    <source>
        <dbReference type="Proteomes" id="UP000887575"/>
    </source>
</evidence>
<organism evidence="1 2">
    <name type="scientific">Mesorhabditis belari</name>
    <dbReference type="NCBI Taxonomy" id="2138241"/>
    <lineage>
        <taxon>Eukaryota</taxon>
        <taxon>Metazoa</taxon>
        <taxon>Ecdysozoa</taxon>
        <taxon>Nematoda</taxon>
        <taxon>Chromadorea</taxon>
        <taxon>Rhabditida</taxon>
        <taxon>Rhabditina</taxon>
        <taxon>Rhabditomorpha</taxon>
        <taxon>Rhabditoidea</taxon>
        <taxon>Rhabditidae</taxon>
        <taxon>Mesorhabditinae</taxon>
        <taxon>Mesorhabditis</taxon>
    </lineage>
</organism>
<dbReference type="SUPFAM" id="SSF48371">
    <property type="entry name" value="ARM repeat"/>
    <property type="match status" value="1"/>
</dbReference>
<sequence>MYETILDPEKLAADVVDTVRAGTQAPLSDCVKTARIVFETLLQHTNDDVLRKVSGILLSYSISQQDDAYIDDLNTFSNVAEKTDPRIPQAVIAVNDYEFLYKLNNLYIMDQSQEVRLASIRLLSTLASFLPTVICCLIETKLPMVLAPAITSSRYSKEEKSLCIKLLDMMAMSGQEFPLHHLSPCKVFGMHWSVGPISVSMIIQ</sequence>